<keyword evidence="2" id="KW-1003">Cell membrane</keyword>
<evidence type="ECO:0000256" key="4">
    <source>
        <dbReference type="ARBA" id="ARBA00022989"/>
    </source>
</evidence>
<dbReference type="CDD" id="cd06173">
    <property type="entry name" value="MFS_MefA_like"/>
    <property type="match status" value="1"/>
</dbReference>
<feature type="transmembrane region" description="Helical" evidence="6">
    <location>
        <begin position="95"/>
        <end position="118"/>
    </location>
</feature>
<dbReference type="AlphaFoldDB" id="A0A4R7ZJ96"/>
<reference evidence="7 8" key="1">
    <citation type="submission" date="2019-03" db="EMBL/GenBank/DDBJ databases">
        <title>Genomic Encyclopedia of Type Strains, Phase III (KMG-III): the genomes of soil and plant-associated and newly described type strains.</title>
        <authorList>
            <person name="Whitman W."/>
        </authorList>
    </citation>
    <scope>NUCLEOTIDE SEQUENCE [LARGE SCALE GENOMIC DNA]</scope>
    <source>
        <strain evidence="7 8">VKM Ac-2570</strain>
    </source>
</reference>
<dbReference type="PANTHER" id="PTHR23513">
    <property type="entry name" value="INTEGRAL MEMBRANE EFFLUX PROTEIN-RELATED"/>
    <property type="match status" value="1"/>
</dbReference>
<sequence>MNRAYYGWLAGSTLSVLGDTALFFALGWAATGIGPHVAALVLTGFTLPRAVLLLLGGVLGDRIGPRRLLLVCSAIVGTCCFLLAAAVGIRGVSAGLLLTTAVAVGTVDAFALPAAGVLPRLFVPDDQLPRAMALRTSATQLITLAGGPLSGLLVAVVGLVGALVLDGLTFAVQFVVLLMLRPPYDVTPQRDRRSVVREALDGLRVAVGDPVLRMVLSVVALVAAFVLPVTSLCVPLLARSHGWAANQAGFVVGGSVAGGLLVTILVARFGTFDRAGLTGGLGCLLAACGISGLAFSVSVPMAVGATLVQGVGVGLFTSHLAPVFVRSTPRSHLTRLQSLLSLVQTVPLIASTNLLAAIDVRHALVLAAAATAVAGLTLLRLEPVVAAERRTAT</sequence>
<feature type="transmembrane region" description="Helical" evidence="6">
    <location>
        <begin position="7"/>
        <end position="30"/>
    </location>
</feature>
<evidence type="ECO:0000256" key="1">
    <source>
        <dbReference type="ARBA" id="ARBA00004651"/>
    </source>
</evidence>
<feature type="transmembrane region" description="Helical" evidence="6">
    <location>
        <begin position="214"/>
        <end position="238"/>
    </location>
</feature>
<evidence type="ECO:0000256" key="2">
    <source>
        <dbReference type="ARBA" id="ARBA00022475"/>
    </source>
</evidence>
<feature type="transmembrane region" description="Helical" evidence="6">
    <location>
        <begin position="276"/>
        <end position="295"/>
    </location>
</feature>
<feature type="transmembrane region" description="Helical" evidence="6">
    <location>
        <begin position="364"/>
        <end position="381"/>
    </location>
</feature>
<feature type="transmembrane region" description="Helical" evidence="6">
    <location>
        <begin position="68"/>
        <end position="89"/>
    </location>
</feature>
<name>A0A4R7ZJ96_9ACTN</name>
<dbReference type="SUPFAM" id="SSF103473">
    <property type="entry name" value="MFS general substrate transporter"/>
    <property type="match status" value="1"/>
</dbReference>
<dbReference type="RefSeq" id="WP_166678234.1">
    <property type="nucleotide sequence ID" value="NZ_SODF01000002.1"/>
</dbReference>
<protein>
    <submittedName>
        <fullName evidence="7">MFS transporter</fullName>
    </submittedName>
</protein>
<dbReference type="Gene3D" id="1.20.1250.20">
    <property type="entry name" value="MFS general substrate transporter like domains"/>
    <property type="match status" value="1"/>
</dbReference>
<dbReference type="EMBL" id="SODF01000002">
    <property type="protein sequence ID" value="TDW17833.1"/>
    <property type="molecule type" value="Genomic_DNA"/>
</dbReference>
<dbReference type="GO" id="GO:0022857">
    <property type="term" value="F:transmembrane transporter activity"/>
    <property type="evidence" value="ECO:0007669"/>
    <property type="project" value="InterPro"/>
</dbReference>
<evidence type="ECO:0000313" key="7">
    <source>
        <dbReference type="EMBL" id="TDW17833.1"/>
    </source>
</evidence>
<feature type="transmembrane region" description="Helical" evidence="6">
    <location>
        <begin position="336"/>
        <end position="358"/>
    </location>
</feature>
<gene>
    <name evidence="7" type="ORF">EV650_4411</name>
</gene>
<dbReference type="InterPro" id="IPR036259">
    <property type="entry name" value="MFS_trans_sf"/>
</dbReference>
<evidence type="ECO:0000313" key="8">
    <source>
        <dbReference type="Proteomes" id="UP000295447"/>
    </source>
</evidence>
<proteinExistence type="predicted"/>
<keyword evidence="5 6" id="KW-0472">Membrane</keyword>
<keyword evidence="3 6" id="KW-0812">Transmembrane</keyword>
<dbReference type="PANTHER" id="PTHR23513:SF17">
    <property type="entry name" value="MEMBRANE PROTEIN"/>
    <property type="match status" value="1"/>
</dbReference>
<feature type="transmembrane region" description="Helical" evidence="6">
    <location>
        <begin position="301"/>
        <end position="324"/>
    </location>
</feature>
<accession>A0A4R7ZJ96</accession>
<dbReference type="GO" id="GO:0005886">
    <property type="term" value="C:plasma membrane"/>
    <property type="evidence" value="ECO:0007669"/>
    <property type="project" value="UniProtKB-SubCell"/>
</dbReference>
<feature type="transmembrane region" description="Helical" evidence="6">
    <location>
        <begin position="250"/>
        <end position="269"/>
    </location>
</feature>
<evidence type="ECO:0000256" key="5">
    <source>
        <dbReference type="ARBA" id="ARBA00023136"/>
    </source>
</evidence>
<dbReference type="Pfam" id="PF07690">
    <property type="entry name" value="MFS_1"/>
    <property type="match status" value="1"/>
</dbReference>
<organism evidence="7 8">
    <name type="scientific">Kribbella kalugense</name>
    <dbReference type="NCBI Taxonomy" id="2512221"/>
    <lineage>
        <taxon>Bacteria</taxon>
        <taxon>Bacillati</taxon>
        <taxon>Actinomycetota</taxon>
        <taxon>Actinomycetes</taxon>
        <taxon>Propionibacteriales</taxon>
        <taxon>Kribbellaceae</taxon>
        <taxon>Kribbella</taxon>
    </lineage>
</organism>
<feature type="transmembrane region" description="Helical" evidence="6">
    <location>
        <begin position="36"/>
        <end position="56"/>
    </location>
</feature>
<evidence type="ECO:0000256" key="3">
    <source>
        <dbReference type="ARBA" id="ARBA00022692"/>
    </source>
</evidence>
<dbReference type="InterPro" id="IPR011701">
    <property type="entry name" value="MFS"/>
</dbReference>
<dbReference type="Proteomes" id="UP000295447">
    <property type="component" value="Unassembled WGS sequence"/>
</dbReference>
<comment type="subcellular location">
    <subcellularLocation>
        <location evidence="1">Cell membrane</location>
        <topology evidence="1">Multi-pass membrane protein</topology>
    </subcellularLocation>
</comment>
<comment type="caution">
    <text evidence="7">The sequence shown here is derived from an EMBL/GenBank/DDBJ whole genome shotgun (WGS) entry which is preliminary data.</text>
</comment>
<feature type="transmembrane region" description="Helical" evidence="6">
    <location>
        <begin position="139"/>
        <end position="161"/>
    </location>
</feature>
<keyword evidence="8" id="KW-1185">Reference proteome</keyword>
<keyword evidence="4 6" id="KW-1133">Transmembrane helix</keyword>
<feature type="transmembrane region" description="Helical" evidence="6">
    <location>
        <begin position="167"/>
        <end position="184"/>
    </location>
</feature>
<evidence type="ECO:0000256" key="6">
    <source>
        <dbReference type="SAM" id="Phobius"/>
    </source>
</evidence>